<evidence type="ECO:0000313" key="6">
    <source>
        <dbReference type="EMBL" id="TFK47917.1"/>
    </source>
</evidence>
<feature type="compositionally biased region" description="Pro residues" evidence="4">
    <location>
        <begin position="181"/>
        <end position="193"/>
    </location>
</feature>
<sequence length="329" mass="35334">MSTAAARAEARRRALRERGTDRLAKLTTSARGEDSPVYNTPGSSCLSRIGTLQPGSVSVTEKPLPNPTSNLENFVGEETYVPSPSRRAPSTSAFNPTPAADPSTWSQEQQMEFMRALMGAAMTPPNNPSQGAPPSITSPGQSTSAPDDPLAALMSSLTQMDPQAADAGAVPNPFANMGSSFPPPQTSSPPKPPSALRKLMPLIHLLATWCLLAYYVLVSEPRTAFAGQGWQRWADLAWRKSGAVQAVPFFWAFTTLQLVLHSWRVFSGFDTIQPPMLLAMALPQLPKPLPAIILNGMKYMQLGGAMLDDLAALVFALGMIVWVASWLSN</sequence>
<gene>
    <name evidence="6" type="ORF">OE88DRAFT_1664876</name>
</gene>
<dbReference type="STRING" id="5364.A0A5C3MSI1"/>
<dbReference type="PANTHER" id="PTHR28263">
    <property type="entry name" value="GOLGI TO ER TRAFFIC PROTEIN 2"/>
    <property type="match status" value="1"/>
</dbReference>
<feature type="region of interest" description="Disordered" evidence="4">
    <location>
        <begin position="120"/>
        <end position="149"/>
    </location>
</feature>
<keyword evidence="3 5" id="KW-0472">Membrane</keyword>
<keyword evidence="1 5" id="KW-0812">Transmembrane</keyword>
<dbReference type="OrthoDB" id="5393181at2759"/>
<feature type="region of interest" description="Disordered" evidence="4">
    <location>
        <begin position="164"/>
        <end position="193"/>
    </location>
</feature>
<dbReference type="AlphaFoldDB" id="A0A5C3MSI1"/>
<organism evidence="6 7">
    <name type="scientific">Heliocybe sulcata</name>
    <dbReference type="NCBI Taxonomy" id="5364"/>
    <lineage>
        <taxon>Eukaryota</taxon>
        <taxon>Fungi</taxon>
        <taxon>Dikarya</taxon>
        <taxon>Basidiomycota</taxon>
        <taxon>Agaricomycotina</taxon>
        <taxon>Agaricomycetes</taxon>
        <taxon>Gloeophyllales</taxon>
        <taxon>Gloeophyllaceae</taxon>
        <taxon>Heliocybe</taxon>
    </lineage>
</organism>
<evidence type="ECO:0000256" key="5">
    <source>
        <dbReference type="SAM" id="Phobius"/>
    </source>
</evidence>
<evidence type="ECO:0008006" key="8">
    <source>
        <dbReference type="Google" id="ProtNLM"/>
    </source>
</evidence>
<feature type="transmembrane region" description="Helical" evidence="5">
    <location>
        <begin position="237"/>
        <end position="260"/>
    </location>
</feature>
<accession>A0A5C3MSI1</accession>
<evidence type="ECO:0000256" key="2">
    <source>
        <dbReference type="ARBA" id="ARBA00022989"/>
    </source>
</evidence>
<reference evidence="6 7" key="1">
    <citation type="journal article" date="2019" name="Nat. Ecol. Evol.">
        <title>Megaphylogeny resolves global patterns of mushroom evolution.</title>
        <authorList>
            <person name="Varga T."/>
            <person name="Krizsan K."/>
            <person name="Foldi C."/>
            <person name="Dima B."/>
            <person name="Sanchez-Garcia M."/>
            <person name="Sanchez-Ramirez S."/>
            <person name="Szollosi G.J."/>
            <person name="Szarkandi J.G."/>
            <person name="Papp V."/>
            <person name="Albert L."/>
            <person name="Andreopoulos W."/>
            <person name="Angelini C."/>
            <person name="Antonin V."/>
            <person name="Barry K.W."/>
            <person name="Bougher N.L."/>
            <person name="Buchanan P."/>
            <person name="Buyck B."/>
            <person name="Bense V."/>
            <person name="Catcheside P."/>
            <person name="Chovatia M."/>
            <person name="Cooper J."/>
            <person name="Damon W."/>
            <person name="Desjardin D."/>
            <person name="Finy P."/>
            <person name="Geml J."/>
            <person name="Haridas S."/>
            <person name="Hughes K."/>
            <person name="Justo A."/>
            <person name="Karasinski D."/>
            <person name="Kautmanova I."/>
            <person name="Kiss B."/>
            <person name="Kocsube S."/>
            <person name="Kotiranta H."/>
            <person name="LaButti K.M."/>
            <person name="Lechner B.E."/>
            <person name="Liimatainen K."/>
            <person name="Lipzen A."/>
            <person name="Lukacs Z."/>
            <person name="Mihaltcheva S."/>
            <person name="Morgado L.N."/>
            <person name="Niskanen T."/>
            <person name="Noordeloos M.E."/>
            <person name="Ohm R.A."/>
            <person name="Ortiz-Santana B."/>
            <person name="Ovrebo C."/>
            <person name="Racz N."/>
            <person name="Riley R."/>
            <person name="Savchenko A."/>
            <person name="Shiryaev A."/>
            <person name="Soop K."/>
            <person name="Spirin V."/>
            <person name="Szebenyi C."/>
            <person name="Tomsovsky M."/>
            <person name="Tulloss R.E."/>
            <person name="Uehling J."/>
            <person name="Grigoriev I.V."/>
            <person name="Vagvolgyi C."/>
            <person name="Papp T."/>
            <person name="Martin F.M."/>
            <person name="Miettinen O."/>
            <person name="Hibbett D.S."/>
            <person name="Nagy L.G."/>
        </authorList>
    </citation>
    <scope>NUCLEOTIDE SEQUENCE [LARGE SCALE GENOMIC DNA]</scope>
    <source>
        <strain evidence="6 7">OMC1185</strain>
    </source>
</reference>
<feature type="compositionally biased region" description="Low complexity" evidence="4">
    <location>
        <begin position="82"/>
        <end position="93"/>
    </location>
</feature>
<feature type="compositionally biased region" description="Polar residues" evidence="4">
    <location>
        <begin position="128"/>
        <end position="145"/>
    </location>
</feature>
<feature type="compositionally biased region" description="Basic and acidic residues" evidence="4">
    <location>
        <begin position="8"/>
        <end position="24"/>
    </location>
</feature>
<evidence type="ECO:0000256" key="1">
    <source>
        <dbReference type="ARBA" id="ARBA00022692"/>
    </source>
</evidence>
<evidence type="ECO:0000313" key="7">
    <source>
        <dbReference type="Proteomes" id="UP000305948"/>
    </source>
</evidence>
<feature type="region of interest" description="Disordered" evidence="4">
    <location>
        <begin position="1"/>
        <end position="107"/>
    </location>
</feature>
<keyword evidence="2 5" id="KW-1133">Transmembrane helix</keyword>
<dbReference type="Pfam" id="PF08690">
    <property type="entry name" value="GET2"/>
    <property type="match status" value="1"/>
</dbReference>
<evidence type="ECO:0000256" key="3">
    <source>
        <dbReference type="ARBA" id="ARBA00023136"/>
    </source>
</evidence>
<feature type="compositionally biased region" description="Polar residues" evidence="4">
    <location>
        <begin position="37"/>
        <end position="46"/>
    </location>
</feature>
<name>A0A5C3MSI1_9AGAM</name>
<dbReference type="GO" id="GO:0006890">
    <property type="term" value="P:retrograde vesicle-mediated transport, Golgi to endoplasmic reticulum"/>
    <property type="evidence" value="ECO:0007669"/>
    <property type="project" value="TreeGrafter"/>
</dbReference>
<feature type="transmembrane region" description="Helical" evidence="5">
    <location>
        <begin position="199"/>
        <end position="217"/>
    </location>
</feature>
<feature type="transmembrane region" description="Helical" evidence="5">
    <location>
        <begin position="307"/>
        <end position="327"/>
    </location>
</feature>
<dbReference type="Proteomes" id="UP000305948">
    <property type="component" value="Unassembled WGS sequence"/>
</dbReference>
<dbReference type="EMBL" id="ML213521">
    <property type="protein sequence ID" value="TFK47917.1"/>
    <property type="molecule type" value="Genomic_DNA"/>
</dbReference>
<keyword evidence="7" id="KW-1185">Reference proteome</keyword>
<evidence type="ECO:0000256" key="4">
    <source>
        <dbReference type="SAM" id="MobiDB-lite"/>
    </source>
</evidence>
<dbReference type="InterPro" id="IPR028143">
    <property type="entry name" value="Get2/sif1"/>
</dbReference>
<dbReference type="PANTHER" id="PTHR28263:SF1">
    <property type="entry name" value="GOLGI TO ER TRAFFIC PROTEIN 2"/>
    <property type="match status" value="1"/>
</dbReference>
<protein>
    <recommendedName>
        <fullName evidence="8">GET complex, subunit GET2</fullName>
    </recommendedName>
</protein>
<proteinExistence type="predicted"/>